<dbReference type="RefSeq" id="WP_060601109.1">
    <property type="nucleotide sequence ID" value="NZ_FQZC01000001.1"/>
</dbReference>
<accession>A0ABY1I4Q8</accession>
<keyword evidence="4" id="KW-1185">Reference proteome</keyword>
<feature type="signal peptide" evidence="2">
    <location>
        <begin position="1"/>
        <end position="23"/>
    </location>
</feature>
<organism evidence="3 4">
    <name type="scientific">Aureimonas altamirensis DSM 21988</name>
    <dbReference type="NCBI Taxonomy" id="1121026"/>
    <lineage>
        <taxon>Bacteria</taxon>
        <taxon>Pseudomonadati</taxon>
        <taxon>Pseudomonadota</taxon>
        <taxon>Alphaproteobacteria</taxon>
        <taxon>Hyphomicrobiales</taxon>
        <taxon>Aurantimonadaceae</taxon>
        <taxon>Aureimonas</taxon>
    </lineage>
</organism>
<gene>
    <name evidence="3" type="ORF">SAMN02745911_0625</name>
</gene>
<evidence type="ECO:0000313" key="3">
    <source>
        <dbReference type="EMBL" id="SHI60013.1"/>
    </source>
</evidence>
<name>A0ABY1I4Q8_9HYPH</name>
<dbReference type="EMBL" id="FQZC01000001">
    <property type="protein sequence ID" value="SHI60013.1"/>
    <property type="molecule type" value="Genomic_DNA"/>
</dbReference>
<keyword evidence="2" id="KW-0732">Signal</keyword>
<evidence type="ECO:0000256" key="1">
    <source>
        <dbReference type="SAM" id="MobiDB-lite"/>
    </source>
</evidence>
<dbReference type="Proteomes" id="UP000184290">
    <property type="component" value="Unassembled WGS sequence"/>
</dbReference>
<feature type="compositionally biased region" description="Polar residues" evidence="1">
    <location>
        <begin position="34"/>
        <end position="44"/>
    </location>
</feature>
<feature type="compositionally biased region" description="Low complexity" evidence="1">
    <location>
        <begin position="110"/>
        <end position="123"/>
    </location>
</feature>
<proteinExistence type="predicted"/>
<reference evidence="3 4" key="1">
    <citation type="submission" date="2016-11" db="EMBL/GenBank/DDBJ databases">
        <authorList>
            <person name="Varghese N."/>
            <person name="Submissions S."/>
        </authorList>
    </citation>
    <scope>NUCLEOTIDE SEQUENCE [LARGE SCALE GENOMIC DNA]</scope>
    <source>
        <strain evidence="3 4">DSM 21988</strain>
    </source>
</reference>
<feature type="region of interest" description="Disordered" evidence="1">
    <location>
        <begin position="30"/>
        <end position="129"/>
    </location>
</feature>
<feature type="chain" id="PRO_5046524452" description="Secreted protein" evidence="2">
    <location>
        <begin position="24"/>
        <end position="129"/>
    </location>
</feature>
<sequence length="129" mass="12736">MRTRSIVVLAASALFMMPAIALADCHDTAGKTAGTISKDGTTAPMQAPDQMAERQPDGGTTTNMEGGSMAAGTSGTGQGSGIVQDGTTMPMASEPGEADTNVATSPADVAAQQEGGETAAAQARDGCTN</sequence>
<evidence type="ECO:0000256" key="2">
    <source>
        <dbReference type="SAM" id="SignalP"/>
    </source>
</evidence>
<evidence type="ECO:0000313" key="4">
    <source>
        <dbReference type="Proteomes" id="UP000184290"/>
    </source>
</evidence>
<comment type="caution">
    <text evidence="3">The sequence shown here is derived from an EMBL/GenBank/DDBJ whole genome shotgun (WGS) entry which is preliminary data.</text>
</comment>
<protein>
    <recommendedName>
        <fullName evidence="5">Secreted protein</fullName>
    </recommendedName>
</protein>
<evidence type="ECO:0008006" key="5">
    <source>
        <dbReference type="Google" id="ProtNLM"/>
    </source>
</evidence>